<evidence type="ECO:0000256" key="1">
    <source>
        <dbReference type="ARBA" id="ARBA00023125"/>
    </source>
</evidence>
<dbReference type="Proteomes" id="UP000473681">
    <property type="component" value="Unassembled WGS sequence"/>
</dbReference>
<evidence type="ECO:0000313" key="9">
    <source>
        <dbReference type="Proteomes" id="UP000486903"/>
    </source>
</evidence>
<gene>
    <name evidence="4" type="ORF">FC774_16120</name>
    <name evidence="5" type="ORF">FDB51_01740</name>
    <name evidence="6" type="ORF">FDG31_14255</name>
</gene>
<dbReference type="InterPro" id="IPR050624">
    <property type="entry name" value="HTH-type_Tx_Regulator"/>
</dbReference>
<evidence type="ECO:0000259" key="3">
    <source>
        <dbReference type="PROSITE" id="PS50977"/>
    </source>
</evidence>
<dbReference type="GO" id="GO:0003677">
    <property type="term" value="F:DNA binding"/>
    <property type="evidence" value="ECO:0007669"/>
    <property type="project" value="UniProtKB-UniRule"/>
</dbReference>
<proteinExistence type="predicted"/>
<sequence>MEENINNKRKLRIIDAAIKVFTNKSFEEITMREIAATAGLTTGAIYYHYKSKDDLLYDVINHSIHFIYKISEKDGTNLKDKDVLLSEIKNEVTIRLSKKDEQKLHLLLISYLISKNGELKEKYKENYNIIIDKVANMYLYTFGVENEKLKKSLASIFVAALDGMAIQYSLGLLPQKQKDFIKIFNDFFAESIPLFMERHLE</sequence>
<dbReference type="PANTHER" id="PTHR43479:SF11">
    <property type="entry name" value="ACREF_ENVCD OPERON REPRESSOR-RELATED"/>
    <property type="match status" value="1"/>
</dbReference>
<name>A0A0C2SI62_CLOBO</name>
<dbReference type="Gene3D" id="1.10.357.10">
    <property type="entry name" value="Tetracycline Repressor, domain 2"/>
    <property type="match status" value="1"/>
</dbReference>
<feature type="domain" description="HTH tetR-type" evidence="3">
    <location>
        <begin position="7"/>
        <end position="67"/>
    </location>
</feature>
<dbReference type="RefSeq" id="WP_003373463.1">
    <property type="nucleotide sequence ID" value="NZ_CP010520.1"/>
</dbReference>
<evidence type="ECO:0000313" key="6">
    <source>
        <dbReference type="EMBL" id="NFV27312.1"/>
    </source>
</evidence>
<dbReference type="InterPro" id="IPR009057">
    <property type="entry name" value="Homeodomain-like_sf"/>
</dbReference>
<organism evidence="4 8">
    <name type="scientific">Clostridium botulinum</name>
    <dbReference type="NCBI Taxonomy" id="1491"/>
    <lineage>
        <taxon>Bacteria</taxon>
        <taxon>Bacillati</taxon>
        <taxon>Bacillota</taxon>
        <taxon>Clostridia</taxon>
        <taxon>Eubacteriales</taxon>
        <taxon>Clostridiaceae</taxon>
        <taxon>Clostridium</taxon>
    </lineage>
</organism>
<dbReference type="Pfam" id="PF00440">
    <property type="entry name" value="TetR_N"/>
    <property type="match status" value="1"/>
</dbReference>
<evidence type="ECO:0000313" key="5">
    <source>
        <dbReference type="EMBL" id="NFN33869.1"/>
    </source>
</evidence>
<keyword evidence="1 2" id="KW-0238">DNA-binding</keyword>
<dbReference type="OrthoDB" id="6430772at2"/>
<dbReference type="Proteomes" id="UP000486903">
    <property type="component" value="Unassembled WGS sequence"/>
</dbReference>
<protein>
    <submittedName>
        <fullName evidence="4">TetR/AcrR family transcriptional regulator</fullName>
    </submittedName>
</protein>
<evidence type="ECO:0000313" key="8">
    <source>
        <dbReference type="Proteomes" id="UP000476820"/>
    </source>
</evidence>
<evidence type="ECO:0000256" key="2">
    <source>
        <dbReference type="PROSITE-ProRule" id="PRU00335"/>
    </source>
</evidence>
<reference evidence="7 8" key="1">
    <citation type="submission" date="2019-04" db="EMBL/GenBank/DDBJ databases">
        <title>Genome sequencing of Clostridium botulinum Groups I-IV and Clostridium butyricum.</title>
        <authorList>
            <person name="Brunt J."/>
            <person name="Van Vliet A.H.M."/>
            <person name="Stringer S.C."/>
            <person name="Carter A.T."/>
            <person name="Peck M.W."/>
        </authorList>
    </citation>
    <scope>NUCLEOTIDE SEQUENCE [LARGE SCALE GENOMIC DNA]</scope>
    <source>
        <strain evidence="4 8">1605</strain>
        <strain evidence="6 9">BL81</strain>
        <strain evidence="5 7">CB-K-33E</strain>
    </source>
</reference>
<dbReference type="PRINTS" id="PR00455">
    <property type="entry name" value="HTHTETR"/>
</dbReference>
<accession>A0A0C2SI62</accession>
<evidence type="ECO:0000313" key="4">
    <source>
        <dbReference type="EMBL" id="NFF89378.1"/>
    </source>
</evidence>
<dbReference type="EMBL" id="SWVK01000002">
    <property type="protein sequence ID" value="NFN33869.1"/>
    <property type="molecule type" value="Genomic_DNA"/>
</dbReference>
<evidence type="ECO:0000313" key="7">
    <source>
        <dbReference type="Proteomes" id="UP000473681"/>
    </source>
</evidence>
<comment type="caution">
    <text evidence="4">The sequence shown here is derived from an EMBL/GenBank/DDBJ whole genome shotgun (WGS) entry which is preliminary data.</text>
</comment>
<dbReference type="PROSITE" id="PS50977">
    <property type="entry name" value="HTH_TETR_2"/>
    <property type="match status" value="1"/>
</dbReference>
<dbReference type="EMBL" id="SWOV01000065">
    <property type="protein sequence ID" value="NFF89378.1"/>
    <property type="molecule type" value="Genomic_DNA"/>
</dbReference>
<dbReference type="SUPFAM" id="SSF46689">
    <property type="entry name" value="Homeodomain-like"/>
    <property type="match status" value="1"/>
</dbReference>
<dbReference type="EMBL" id="SXFB01000013">
    <property type="protein sequence ID" value="NFV27312.1"/>
    <property type="molecule type" value="Genomic_DNA"/>
</dbReference>
<dbReference type="AlphaFoldDB" id="A0A0C2SI62"/>
<dbReference type="PANTHER" id="PTHR43479">
    <property type="entry name" value="ACREF/ENVCD OPERON REPRESSOR-RELATED"/>
    <property type="match status" value="1"/>
</dbReference>
<feature type="DNA-binding region" description="H-T-H motif" evidence="2">
    <location>
        <begin position="30"/>
        <end position="49"/>
    </location>
</feature>
<dbReference type="InterPro" id="IPR001647">
    <property type="entry name" value="HTH_TetR"/>
</dbReference>
<dbReference type="Proteomes" id="UP000476820">
    <property type="component" value="Unassembled WGS sequence"/>
</dbReference>